<dbReference type="PROSITE" id="PS51186">
    <property type="entry name" value="GNAT"/>
    <property type="match status" value="2"/>
</dbReference>
<feature type="domain" description="N-acetyltransferase" evidence="1">
    <location>
        <begin position="4"/>
        <end position="136"/>
    </location>
</feature>
<dbReference type="Proteomes" id="UP000676967">
    <property type="component" value="Chromosome"/>
</dbReference>
<dbReference type="RefSeq" id="WP_189335259.1">
    <property type="nucleotide sequence ID" value="NZ_AP023356.1"/>
</dbReference>
<accession>A0ABN6C8R1</accession>
<sequence>MGEFVVAPASVDDMGLLAEWATAEGWNPGIGDERIFFPVDPGAFLVGRLDGHPITSISVVRYGGTHGFLGFYLTVPGHRGQGYGWQTWQAGMRRLAGRVVGLDGVVAQQENYRKSGFQPAWTNLRYQGVPRLDPAAPGSTLVDARSVGFADLAAYERRFVPAGRDTFLALWISAPNRHALAALHDGAVAGLGVRRPAVEGTRIGPLYADTPEIAAQLLEALAHDEDDDHLSAIALDVPGINPAATALAERAGLTPAFETARMYTPGRPEIDVAGFYAVACLELG</sequence>
<feature type="domain" description="N-acetyltransferase" evidence="1">
    <location>
        <begin position="139"/>
        <end position="284"/>
    </location>
</feature>
<dbReference type="InterPro" id="IPR052729">
    <property type="entry name" value="Acyl/Acetyltrans_Enzymes"/>
</dbReference>
<name>A0ABN6C8R1_9ACTN</name>
<protein>
    <submittedName>
        <fullName evidence="2">N-acetyltransferase GCN5</fullName>
    </submittedName>
</protein>
<evidence type="ECO:0000313" key="2">
    <source>
        <dbReference type="EMBL" id="BCJ41791.1"/>
    </source>
</evidence>
<dbReference type="Gene3D" id="3.40.630.90">
    <property type="match status" value="1"/>
</dbReference>
<dbReference type="PANTHER" id="PTHR47237">
    <property type="entry name" value="SLL0310 PROTEIN"/>
    <property type="match status" value="1"/>
</dbReference>
<dbReference type="InterPro" id="IPR041496">
    <property type="entry name" value="YitH/HolE_GNAT"/>
</dbReference>
<evidence type="ECO:0000259" key="1">
    <source>
        <dbReference type="PROSITE" id="PS51186"/>
    </source>
</evidence>
<dbReference type="Pfam" id="PF18014">
    <property type="entry name" value="Acetyltransf_18"/>
    <property type="match status" value="1"/>
</dbReference>
<evidence type="ECO:0000313" key="3">
    <source>
        <dbReference type="Proteomes" id="UP000676967"/>
    </source>
</evidence>
<dbReference type="Gene3D" id="3.40.630.30">
    <property type="match status" value="1"/>
</dbReference>
<dbReference type="SUPFAM" id="SSF55729">
    <property type="entry name" value="Acyl-CoA N-acyltransferases (Nat)"/>
    <property type="match status" value="1"/>
</dbReference>
<dbReference type="InterPro" id="IPR000182">
    <property type="entry name" value="GNAT_dom"/>
</dbReference>
<dbReference type="PANTHER" id="PTHR47237:SF1">
    <property type="entry name" value="SLL0310 PROTEIN"/>
    <property type="match status" value="1"/>
</dbReference>
<gene>
    <name evidence="2" type="ORF">Aiant_24480</name>
</gene>
<dbReference type="Pfam" id="PF00583">
    <property type="entry name" value="Acetyltransf_1"/>
    <property type="match status" value="1"/>
</dbReference>
<reference evidence="2 3" key="1">
    <citation type="submission" date="2020-08" db="EMBL/GenBank/DDBJ databases">
        <title>Whole genome shotgun sequence of Actinoplanes ianthinogenes NBRC 13996.</title>
        <authorList>
            <person name="Komaki H."/>
            <person name="Tamura T."/>
        </authorList>
    </citation>
    <scope>NUCLEOTIDE SEQUENCE [LARGE SCALE GENOMIC DNA]</scope>
    <source>
        <strain evidence="2 3">NBRC 13996</strain>
    </source>
</reference>
<proteinExistence type="predicted"/>
<keyword evidence="3" id="KW-1185">Reference proteome</keyword>
<organism evidence="2 3">
    <name type="scientific">Actinoplanes ianthinogenes</name>
    <dbReference type="NCBI Taxonomy" id="122358"/>
    <lineage>
        <taxon>Bacteria</taxon>
        <taxon>Bacillati</taxon>
        <taxon>Actinomycetota</taxon>
        <taxon>Actinomycetes</taxon>
        <taxon>Micromonosporales</taxon>
        <taxon>Micromonosporaceae</taxon>
        <taxon>Actinoplanes</taxon>
    </lineage>
</organism>
<dbReference type="EMBL" id="AP023356">
    <property type="protein sequence ID" value="BCJ41791.1"/>
    <property type="molecule type" value="Genomic_DNA"/>
</dbReference>
<dbReference type="InterPro" id="IPR016181">
    <property type="entry name" value="Acyl_CoA_acyltransferase"/>
</dbReference>